<organism evidence="2">
    <name type="scientific">Edaphobacter paludis</name>
    <dbReference type="NCBI Taxonomy" id="3035702"/>
    <lineage>
        <taxon>Bacteria</taxon>
        <taxon>Pseudomonadati</taxon>
        <taxon>Acidobacteriota</taxon>
        <taxon>Terriglobia</taxon>
        <taxon>Terriglobales</taxon>
        <taxon>Acidobacteriaceae</taxon>
        <taxon>Edaphobacter</taxon>
    </lineage>
</organism>
<dbReference type="KEGG" id="epl:P4G45_16060"/>
<evidence type="ECO:0000313" key="2">
    <source>
        <dbReference type="EMBL" id="XBH13414.1"/>
    </source>
</evidence>
<dbReference type="Pfam" id="PF10009">
    <property type="entry name" value="DUF2252"/>
    <property type="match status" value="1"/>
</dbReference>
<dbReference type="PANTHER" id="PTHR39441">
    <property type="entry name" value="DUF2252 DOMAIN-CONTAINING PROTEIN"/>
    <property type="match status" value="1"/>
</dbReference>
<dbReference type="RefSeq" id="WP_348267484.1">
    <property type="nucleotide sequence ID" value="NZ_CP121194.1"/>
</dbReference>
<name>A0AAU7D6H6_9BACT</name>
<gene>
    <name evidence="1" type="ORF">P4G45_16060</name>
    <name evidence="2" type="ORF">P8936_17270</name>
</gene>
<dbReference type="PANTHER" id="PTHR39441:SF1">
    <property type="entry name" value="DUF2252 DOMAIN-CONTAINING PROTEIN"/>
    <property type="match status" value="1"/>
</dbReference>
<dbReference type="AlphaFoldDB" id="A0AAU7D6H6"/>
<dbReference type="EMBL" id="CP121194">
    <property type="protein sequence ID" value="XBH09978.1"/>
    <property type="molecule type" value="Genomic_DNA"/>
</dbReference>
<accession>A0AAU7D6H6</accession>
<reference evidence="2" key="1">
    <citation type="submission" date="2023-03" db="EMBL/GenBank/DDBJ databases">
        <title>Edaphobacter sp.</title>
        <authorList>
            <person name="Huber K.J."/>
            <person name="Papendorf J."/>
            <person name="Pilke C."/>
            <person name="Bunk B."/>
            <person name="Sproeer C."/>
            <person name="Pester M."/>
        </authorList>
    </citation>
    <scope>NUCLEOTIDE SEQUENCE</scope>
    <source>
        <strain evidence="1">DSM 109919</strain>
        <strain evidence="2">DSM 109920</strain>
    </source>
</reference>
<sequence>MAAALDLKERFAHGQERRKQMRRTLHAEWKAGTRRKSPLKLLAASMRGRVPALVTLKYERMTCSPFGYFRGAVPVMAYDLSLVSNTGILSQLCGDAHVRNLGAYAGPDGRLVFDINDFDETIVGPFEWDVKRMATSLVLAGREAGAKKMHCREAAAAFLERYRCCIAGFARMPVLEMGRYQVHRLKDVSPIEGILRMAERATPLHTLSALTEARKASGHHSDRVFKSTPPVLTRVKGKEAERVVASLKLYVESLLRERRHLFSQYKPVDVAFKVVGTGSVGLRDYCVYMEGNGPKDPLFIQIKEEAASAYASYVGQVNERDGLSNRRGTYHQGRRVVEGERAMQMQSDPFLGWTTIEGRDYLVRQLSDHKAAIQVGDLKAGLMEYATVCGELLARGHARSGDCMMLAGYLGKSARFDDAVAKFAEAYADQTERDWHELVQWMKKAGKNLGTHHD</sequence>
<proteinExistence type="predicted"/>
<accession>A0AAU7CY92</accession>
<protein>
    <submittedName>
        <fullName evidence="2">DUF2252 domain-containing protein</fullName>
    </submittedName>
</protein>
<dbReference type="InterPro" id="IPR018721">
    <property type="entry name" value="DUF2252"/>
</dbReference>
<dbReference type="EMBL" id="CP121195">
    <property type="protein sequence ID" value="XBH13414.1"/>
    <property type="molecule type" value="Genomic_DNA"/>
</dbReference>
<evidence type="ECO:0000313" key="1">
    <source>
        <dbReference type="EMBL" id="XBH09978.1"/>
    </source>
</evidence>